<accession>A0A133Q9G3</accession>
<dbReference type="OrthoDB" id="1073131at2"/>
<gene>
    <name evidence="6" type="ORF">HMPREF3226_01348</name>
</gene>
<feature type="domain" description="Calx-beta" evidence="5">
    <location>
        <begin position="29"/>
        <end position="147"/>
    </location>
</feature>
<proteinExistence type="predicted"/>
<evidence type="ECO:0000313" key="7">
    <source>
        <dbReference type="Proteomes" id="UP000070533"/>
    </source>
</evidence>
<dbReference type="GO" id="GO:0016020">
    <property type="term" value="C:membrane"/>
    <property type="evidence" value="ECO:0007669"/>
    <property type="project" value="InterPro"/>
</dbReference>
<dbReference type="Gene3D" id="2.60.40.2030">
    <property type="match status" value="1"/>
</dbReference>
<evidence type="ECO:0000256" key="3">
    <source>
        <dbReference type="ARBA" id="ARBA00022837"/>
    </source>
</evidence>
<name>A0A133Q9G3_9BACT</name>
<evidence type="ECO:0000256" key="1">
    <source>
        <dbReference type="ARBA" id="ARBA00022729"/>
    </source>
</evidence>
<dbReference type="AlphaFoldDB" id="A0A133Q9G3"/>
<dbReference type="RefSeq" id="WP_060940664.1">
    <property type="nucleotide sequence ID" value="NZ_KQ957245.1"/>
</dbReference>
<dbReference type="EMBL" id="LRQG01000092">
    <property type="protein sequence ID" value="KXA39512.1"/>
    <property type="molecule type" value="Genomic_DNA"/>
</dbReference>
<dbReference type="PATRIC" id="fig|28128.5.peg.1371"/>
<evidence type="ECO:0000256" key="4">
    <source>
        <dbReference type="SAM" id="SignalP"/>
    </source>
</evidence>
<keyword evidence="3" id="KW-0106">Calcium</keyword>
<dbReference type="InterPro" id="IPR038081">
    <property type="entry name" value="CalX-like_sf"/>
</dbReference>
<keyword evidence="7" id="KW-1185">Reference proteome</keyword>
<dbReference type="STRING" id="28128.HMPREF3226_01348"/>
<dbReference type="InterPro" id="IPR003644">
    <property type="entry name" value="Calx_beta"/>
</dbReference>
<dbReference type="GO" id="GO:0007154">
    <property type="term" value="P:cell communication"/>
    <property type="evidence" value="ECO:0007669"/>
    <property type="project" value="InterPro"/>
</dbReference>
<keyword evidence="2" id="KW-0677">Repeat</keyword>
<feature type="signal peptide" evidence="4">
    <location>
        <begin position="1"/>
        <end position="20"/>
    </location>
</feature>
<protein>
    <recommendedName>
        <fullName evidence="5">Calx-beta domain-containing protein</fullName>
    </recommendedName>
</protein>
<evidence type="ECO:0000313" key="6">
    <source>
        <dbReference type="EMBL" id="KXA39512.1"/>
    </source>
</evidence>
<organism evidence="6 7">
    <name type="scientific">Prevotella corporis</name>
    <dbReference type="NCBI Taxonomy" id="28128"/>
    <lineage>
        <taxon>Bacteria</taxon>
        <taxon>Pseudomonadati</taxon>
        <taxon>Bacteroidota</taxon>
        <taxon>Bacteroidia</taxon>
        <taxon>Bacteroidales</taxon>
        <taxon>Prevotellaceae</taxon>
        <taxon>Prevotella</taxon>
    </lineage>
</organism>
<dbReference type="SUPFAM" id="SSF141072">
    <property type="entry name" value="CalX-like"/>
    <property type="match status" value="1"/>
</dbReference>
<sequence length="310" mass="34599">MKYLKLFLLVALVGCFAACSDDEESVNTSDVTVGFEKSELIVKENMGTVKVPIAITGRINGRVSVEIATAESKQNPAKEGEHYRIVDKTLTMLAANDTTAQAKLNIELELLDDEVINDDREFDMTITSIQGGTLSTKTLHVIIRDNDASFYEKFFGKWILKGMEQTANTPKGQYVPFEREVTISGPADESDPEYNKYLTVSAPAFLNLGADLNFTWKYAYTFDKSKKTGTLSLVQGKEVSNFNNKYSWVFLCQNDFTDDWKLTSDNKLPDTITLDGSQVIYLYGGEISANDPGAWALYKFESLTRVVGKK</sequence>
<feature type="chain" id="PRO_5007458569" description="Calx-beta domain-containing protein" evidence="4">
    <location>
        <begin position="21"/>
        <end position="310"/>
    </location>
</feature>
<dbReference type="Proteomes" id="UP000070533">
    <property type="component" value="Unassembled WGS sequence"/>
</dbReference>
<evidence type="ECO:0000256" key="2">
    <source>
        <dbReference type="ARBA" id="ARBA00022737"/>
    </source>
</evidence>
<dbReference type="Pfam" id="PF03160">
    <property type="entry name" value="Calx-beta"/>
    <property type="match status" value="1"/>
</dbReference>
<dbReference type="eggNOG" id="ENOG5031DD1">
    <property type="taxonomic scope" value="Bacteria"/>
</dbReference>
<evidence type="ECO:0000259" key="5">
    <source>
        <dbReference type="Pfam" id="PF03160"/>
    </source>
</evidence>
<reference evidence="7" key="1">
    <citation type="submission" date="2016-01" db="EMBL/GenBank/DDBJ databases">
        <authorList>
            <person name="Mitreva M."/>
            <person name="Pepin K.H."/>
            <person name="Mihindukulasuriya K.A."/>
            <person name="Fulton R."/>
            <person name="Fronick C."/>
            <person name="O'Laughlin M."/>
            <person name="Miner T."/>
            <person name="Herter B."/>
            <person name="Rosa B.A."/>
            <person name="Cordes M."/>
            <person name="Tomlinson C."/>
            <person name="Wollam A."/>
            <person name="Palsikar V.B."/>
            <person name="Mardis E.R."/>
            <person name="Wilson R.K."/>
        </authorList>
    </citation>
    <scope>NUCLEOTIDE SEQUENCE [LARGE SCALE GENOMIC DNA]</scope>
    <source>
        <strain evidence="7">MJR7716</strain>
    </source>
</reference>
<comment type="caution">
    <text evidence="6">The sequence shown here is derived from an EMBL/GenBank/DDBJ whole genome shotgun (WGS) entry which is preliminary data.</text>
</comment>
<keyword evidence="1 4" id="KW-0732">Signal</keyword>